<dbReference type="EMBL" id="JASBWV010000018">
    <property type="protein sequence ID" value="KAJ9121187.1"/>
    <property type="molecule type" value="Genomic_DNA"/>
</dbReference>
<name>A0ACC2XEP3_9TREE</name>
<accession>A0ACC2XEP3</accession>
<reference evidence="1" key="1">
    <citation type="submission" date="2023-04" db="EMBL/GenBank/DDBJ databases">
        <title>Draft Genome sequencing of Naganishia species isolated from polar environments using Oxford Nanopore Technology.</title>
        <authorList>
            <person name="Leo P."/>
            <person name="Venkateswaran K."/>
        </authorList>
    </citation>
    <scope>NUCLEOTIDE SEQUENCE</scope>
    <source>
        <strain evidence="1">DBVPG 5303</strain>
    </source>
</reference>
<dbReference type="Proteomes" id="UP001234202">
    <property type="component" value="Unassembled WGS sequence"/>
</dbReference>
<evidence type="ECO:0000313" key="2">
    <source>
        <dbReference type="Proteomes" id="UP001234202"/>
    </source>
</evidence>
<organism evidence="1 2">
    <name type="scientific">Naganishia onofrii</name>
    <dbReference type="NCBI Taxonomy" id="1851511"/>
    <lineage>
        <taxon>Eukaryota</taxon>
        <taxon>Fungi</taxon>
        <taxon>Dikarya</taxon>
        <taxon>Basidiomycota</taxon>
        <taxon>Agaricomycotina</taxon>
        <taxon>Tremellomycetes</taxon>
        <taxon>Filobasidiales</taxon>
        <taxon>Filobasidiaceae</taxon>
        <taxon>Naganishia</taxon>
    </lineage>
</organism>
<keyword evidence="2" id="KW-1185">Reference proteome</keyword>
<gene>
    <name evidence="1" type="ORF">QFC24_004861</name>
</gene>
<proteinExistence type="predicted"/>
<sequence length="193" mass="21089">MNVHRSLLRLVTTARSSTSSIRHSSTSATAVEGPSFLHQIANAPDSAFGPLILPPSGLIPRSRTVSKQEIPAAGAPQHRHINHPERLFSPPRGNEMPEIVEQNSQQVKEKVLKGLTGLDTDELRGLTRYTVVLKRVVNMTKKGKISRGGGWKREDEERTPASGCEGGRTGDEKGITQEREAGRKRDGDTHDTS</sequence>
<evidence type="ECO:0000313" key="1">
    <source>
        <dbReference type="EMBL" id="KAJ9121187.1"/>
    </source>
</evidence>
<comment type="caution">
    <text evidence="1">The sequence shown here is derived from an EMBL/GenBank/DDBJ whole genome shotgun (WGS) entry which is preliminary data.</text>
</comment>
<protein>
    <submittedName>
        <fullName evidence="1">Uncharacterized protein</fullName>
    </submittedName>
</protein>